<organism evidence="2 3">
    <name type="scientific">Candidatus Scalindua japonica</name>
    <dbReference type="NCBI Taxonomy" id="1284222"/>
    <lineage>
        <taxon>Bacteria</taxon>
        <taxon>Pseudomonadati</taxon>
        <taxon>Planctomycetota</taxon>
        <taxon>Candidatus Brocadiia</taxon>
        <taxon>Candidatus Brocadiales</taxon>
        <taxon>Candidatus Scalinduaceae</taxon>
        <taxon>Candidatus Scalindua</taxon>
    </lineage>
</organism>
<dbReference type="Pfam" id="PF10087">
    <property type="entry name" value="DUF2325"/>
    <property type="match status" value="1"/>
</dbReference>
<reference evidence="3" key="1">
    <citation type="journal article" date="2017" name="Environ. Microbiol. Rep.">
        <title>Genetic Diversity of Marine Anaerobic Ammonium-Oxidizing Bacteria as Revealed by Genomic and Proteomic Analyses of 'Candidatus Scalindua japonica'.</title>
        <authorList>
            <person name="Oshiki M."/>
            <person name="Mizuto K."/>
            <person name="Kimura Z."/>
            <person name="Kindaichi T."/>
            <person name="Satoh H."/>
            <person name="Okabe S."/>
        </authorList>
    </citation>
    <scope>NUCLEOTIDE SEQUENCE [LARGE SCALE GENOMIC DNA]</scope>
    <source>
        <strain evidence="3">husup-a2</strain>
    </source>
</reference>
<proteinExistence type="inferred from homology"/>
<evidence type="ECO:0000256" key="1">
    <source>
        <dbReference type="ARBA" id="ARBA00007189"/>
    </source>
</evidence>
<dbReference type="AlphaFoldDB" id="A0A286U0S5"/>
<sequence length="95" mass="10755">MSVLIVGGDHLGSIPKELKKIGVDDIRHMNGRNRNVIKRGMPMTMDLIIVLHDYVNHNLTSVTKKQAKECNIPIVFAKRSWSSIYKKLPSCLINN</sequence>
<comment type="similarity">
    <text evidence="1">Belongs to the UPF0751 family.</text>
</comment>
<evidence type="ECO:0008006" key="4">
    <source>
        <dbReference type="Google" id="ProtNLM"/>
    </source>
</evidence>
<dbReference type="OrthoDB" id="5324142at2"/>
<protein>
    <recommendedName>
        <fullName evidence="4">Dihydroorotate dehydrogenase</fullName>
    </recommendedName>
</protein>
<name>A0A286U0S5_9BACT</name>
<accession>A0A286U0S5</accession>
<dbReference type="PIRSF" id="PIRSF020408">
    <property type="entry name" value="UCP020408"/>
    <property type="match status" value="1"/>
</dbReference>
<keyword evidence="3" id="KW-1185">Reference proteome</keyword>
<evidence type="ECO:0000313" key="3">
    <source>
        <dbReference type="Proteomes" id="UP000218542"/>
    </source>
</evidence>
<dbReference type="EMBL" id="BAOS01000027">
    <property type="protein sequence ID" value="GAX61727.1"/>
    <property type="molecule type" value="Genomic_DNA"/>
</dbReference>
<dbReference type="InterPro" id="IPR016772">
    <property type="entry name" value="UCP020408"/>
</dbReference>
<dbReference type="Proteomes" id="UP000218542">
    <property type="component" value="Unassembled WGS sequence"/>
</dbReference>
<comment type="caution">
    <text evidence="2">The sequence shown here is derived from an EMBL/GenBank/DDBJ whole genome shotgun (WGS) entry which is preliminary data.</text>
</comment>
<evidence type="ECO:0000313" key="2">
    <source>
        <dbReference type="EMBL" id="GAX61727.1"/>
    </source>
</evidence>
<dbReference type="RefSeq" id="WP_096895094.1">
    <property type="nucleotide sequence ID" value="NZ_BAOS01000027.1"/>
</dbReference>
<gene>
    <name evidence="2" type="ORF">SCALIN_C27_0122</name>
</gene>